<dbReference type="PROSITE" id="PS00447">
    <property type="entry name" value="DNA_POLYMERASE_A"/>
    <property type="match status" value="1"/>
</dbReference>
<dbReference type="Proteomes" id="UP001515480">
    <property type="component" value="Unassembled WGS sequence"/>
</dbReference>
<feature type="region of interest" description="Disordered" evidence="6">
    <location>
        <begin position="82"/>
        <end position="159"/>
    </location>
</feature>
<feature type="compositionally biased region" description="Polar residues" evidence="6">
    <location>
        <begin position="82"/>
        <end position="93"/>
    </location>
</feature>
<keyword evidence="3" id="KW-0548">Nucleotidyltransferase</keyword>
<evidence type="ECO:0000256" key="1">
    <source>
        <dbReference type="ARBA" id="ARBA00012417"/>
    </source>
</evidence>
<dbReference type="PANTHER" id="PTHR10133:SF62">
    <property type="entry name" value="DNA POLYMERASE THETA"/>
    <property type="match status" value="1"/>
</dbReference>
<dbReference type="Gene3D" id="3.30.70.370">
    <property type="match status" value="1"/>
</dbReference>
<name>A0AB34JQG3_PRYPA</name>
<feature type="compositionally biased region" description="Basic and acidic residues" evidence="6">
    <location>
        <begin position="108"/>
        <end position="118"/>
    </location>
</feature>
<evidence type="ECO:0000313" key="9">
    <source>
        <dbReference type="Proteomes" id="UP001515480"/>
    </source>
</evidence>
<dbReference type="SUPFAM" id="SSF56672">
    <property type="entry name" value="DNA/RNA polymerases"/>
    <property type="match status" value="1"/>
</dbReference>
<dbReference type="EMBL" id="JBGBPQ010000006">
    <property type="protein sequence ID" value="KAL1522953.1"/>
    <property type="molecule type" value="Genomic_DNA"/>
</dbReference>
<feature type="compositionally biased region" description="Low complexity" evidence="6">
    <location>
        <begin position="181"/>
        <end position="200"/>
    </location>
</feature>
<dbReference type="SMART" id="SM00482">
    <property type="entry name" value="POLAc"/>
    <property type="match status" value="1"/>
</dbReference>
<gene>
    <name evidence="8" type="ORF">AB1Y20_017917</name>
</gene>
<dbReference type="GO" id="GO:0006302">
    <property type="term" value="P:double-strand break repair"/>
    <property type="evidence" value="ECO:0007669"/>
    <property type="project" value="TreeGrafter"/>
</dbReference>
<dbReference type="Pfam" id="PF00476">
    <property type="entry name" value="DNA_pol_A"/>
    <property type="match status" value="1"/>
</dbReference>
<dbReference type="InterPro" id="IPR001098">
    <property type="entry name" value="DNA-dir_DNA_pol_A_palm_dom"/>
</dbReference>
<dbReference type="GO" id="GO:0006261">
    <property type="term" value="P:DNA-templated DNA replication"/>
    <property type="evidence" value="ECO:0007669"/>
    <property type="project" value="InterPro"/>
</dbReference>
<dbReference type="PANTHER" id="PTHR10133">
    <property type="entry name" value="DNA POLYMERASE I"/>
    <property type="match status" value="1"/>
</dbReference>
<dbReference type="AlphaFoldDB" id="A0AB34JQG3"/>
<dbReference type="InterPro" id="IPR019760">
    <property type="entry name" value="DNA-dir_DNA_pol_A_CS"/>
</dbReference>
<proteinExistence type="predicted"/>
<evidence type="ECO:0000256" key="6">
    <source>
        <dbReference type="SAM" id="MobiDB-lite"/>
    </source>
</evidence>
<dbReference type="Gene3D" id="1.20.1060.10">
    <property type="entry name" value="Taq DNA Polymerase, Chain T, domain 4"/>
    <property type="match status" value="1"/>
</dbReference>
<feature type="region of interest" description="Disordered" evidence="6">
    <location>
        <begin position="171"/>
        <end position="212"/>
    </location>
</feature>
<feature type="compositionally biased region" description="Polar residues" evidence="6">
    <location>
        <begin position="122"/>
        <end position="136"/>
    </location>
</feature>
<evidence type="ECO:0000256" key="5">
    <source>
        <dbReference type="ARBA" id="ARBA00049244"/>
    </source>
</evidence>
<dbReference type="Gene3D" id="1.10.150.20">
    <property type="entry name" value="5' to 3' exonuclease, C-terminal subdomain"/>
    <property type="match status" value="1"/>
</dbReference>
<protein>
    <recommendedName>
        <fullName evidence="1">DNA-directed DNA polymerase</fullName>
        <ecNumber evidence="1">2.7.7.7</ecNumber>
    </recommendedName>
</protein>
<accession>A0AB34JQG3</accession>
<evidence type="ECO:0000259" key="7">
    <source>
        <dbReference type="SMART" id="SM00482"/>
    </source>
</evidence>
<dbReference type="InterPro" id="IPR043502">
    <property type="entry name" value="DNA/RNA_pol_sf"/>
</dbReference>
<reference evidence="8 9" key="1">
    <citation type="journal article" date="2024" name="Science">
        <title>Giant polyketide synthase enzymes in the biosynthesis of giant marine polyether toxins.</title>
        <authorList>
            <person name="Fallon T.R."/>
            <person name="Shende V.V."/>
            <person name="Wierzbicki I.H."/>
            <person name="Pendleton A.L."/>
            <person name="Watervoot N.F."/>
            <person name="Auber R.P."/>
            <person name="Gonzalez D.J."/>
            <person name="Wisecaver J.H."/>
            <person name="Moore B.S."/>
        </authorList>
    </citation>
    <scope>NUCLEOTIDE SEQUENCE [LARGE SCALE GENOMIC DNA]</scope>
    <source>
        <strain evidence="8 9">12B1</strain>
    </source>
</reference>
<dbReference type="EC" id="2.7.7.7" evidence="1"/>
<evidence type="ECO:0000256" key="2">
    <source>
        <dbReference type="ARBA" id="ARBA00022679"/>
    </source>
</evidence>
<keyword evidence="4" id="KW-0239">DNA-directed DNA polymerase</keyword>
<evidence type="ECO:0000256" key="3">
    <source>
        <dbReference type="ARBA" id="ARBA00022695"/>
    </source>
</evidence>
<keyword evidence="9" id="KW-1185">Reference proteome</keyword>
<comment type="catalytic activity">
    <reaction evidence="5">
        <text>DNA(n) + a 2'-deoxyribonucleoside 5'-triphosphate = DNA(n+1) + diphosphate</text>
        <dbReference type="Rhea" id="RHEA:22508"/>
        <dbReference type="Rhea" id="RHEA-COMP:17339"/>
        <dbReference type="Rhea" id="RHEA-COMP:17340"/>
        <dbReference type="ChEBI" id="CHEBI:33019"/>
        <dbReference type="ChEBI" id="CHEBI:61560"/>
        <dbReference type="ChEBI" id="CHEBI:173112"/>
        <dbReference type="EC" id="2.7.7.7"/>
    </reaction>
</comment>
<sequence length="903" mass="98577">MSAASSSLPRSQTFCTSSSIPSASVRARVLCLAAPPPSPAAVAELKSRSSTLFHLWLGSGTPFTQFLSRYQLTLVSPLISSRSTARDVTNTDHTAPAETFIPPQDQWGRTEEFNEPHGRPSTAFSTSQSNNQTRPNLPTIPPGQQPGLLPRENRGSSSADAWPIAWSNRLSEAPSADERPASTARAAAVAAPATARPTTAQSKRLNPAGKKRQASRMLLHLHSTFHTALSTTQPTTASAYALLFPFADDAIEQRAWSQGLELRHASAEELSWAEAAPLLAFTFHFADGSSSVRPSAAATPRCDPHAAEHRVVGCTLFAPKGAEENEGAEEKWSHWKLTRQDSAEWRVVRRLLQMGRGAMVVPHSLAVMRAMVIEDTAAGGGDDWVGVESQGDRQGMAGPWLDPVLLGWLCRPDSTEAELQLPRLHLAYVQHEAEPAPARDLVSDELRRCCSLVRSLLRTLRGAHESEASLQRVLWREMRCARIVARMETTGLPISPSMLKEHVEAIRARERALTTQCERLMGGPINLASAQQVSEALYVQLRLPRPGGADAAAKAGHGSTSETHLQQLCLRHPETPLPKHVLEYREITKLRSAFLEPFADKAVRKGDGTTRIYCQWHMMSTGTGRLSARHPNVQQVPKGATYLHTAAGGQPPAEVCVRAAFVASKNCAFLSADYTQLEMRLMAAFSRDPKCLQALHAGGDLFKEMCCRWHGKPIDQVSAEERNQAKQLCYGLCYGLGIERLAGVLNANVAYARSLRSEFLRSFPKLEHFQEVLRQQARQHGAVTTIGGRKRFLPHIRSADALERAKAERQAVNSVIQGSAADIVKEAMIRCTAALRANGIGARLCAQLHDEMLLEVDEASVLSAARLVKHEMENLAHSARMVSCSSWLANGASGKPRSAFSID</sequence>
<evidence type="ECO:0000313" key="8">
    <source>
        <dbReference type="EMBL" id="KAL1522953.1"/>
    </source>
</evidence>
<dbReference type="GO" id="GO:0003677">
    <property type="term" value="F:DNA binding"/>
    <property type="evidence" value="ECO:0007669"/>
    <property type="project" value="InterPro"/>
</dbReference>
<dbReference type="GO" id="GO:0003887">
    <property type="term" value="F:DNA-directed DNA polymerase activity"/>
    <property type="evidence" value="ECO:0007669"/>
    <property type="project" value="UniProtKB-KW"/>
</dbReference>
<dbReference type="PRINTS" id="PR00868">
    <property type="entry name" value="DNAPOLI"/>
</dbReference>
<organism evidence="8 9">
    <name type="scientific">Prymnesium parvum</name>
    <name type="common">Toxic golden alga</name>
    <dbReference type="NCBI Taxonomy" id="97485"/>
    <lineage>
        <taxon>Eukaryota</taxon>
        <taxon>Haptista</taxon>
        <taxon>Haptophyta</taxon>
        <taxon>Prymnesiophyceae</taxon>
        <taxon>Prymnesiales</taxon>
        <taxon>Prymnesiaceae</taxon>
        <taxon>Prymnesium</taxon>
    </lineage>
</organism>
<dbReference type="CDD" id="cd08638">
    <property type="entry name" value="DNA_pol_A_theta"/>
    <property type="match status" value="1"/>
</dbReference>
<dbReference type="InterPro" id="IPR002298">
    <property type="entry name" value="DNA_polymerase_A"/>
</dbReference>
<comment type="caution">
    <text evidence="8">The sequence shown here is derived from an EMBL/GenBank/DDBJ whole genome shotgun (WGS) entry which is preliminary data.</text>
</comment>
<keyword evidence="2" id="KW-0808">Transferase</keyword>
<dbReference type="FunFam" id="1.10.150.20:FF:000002">
    <property type="entry name" value="DNA polymerase I"/>
    <property type="match status" value="1"/>
</dbReference>
<feature type="domain" description="DNA-directed DNA polymerase family A palm" evidence="7">
    <location>
        <begin position="654"/>
        <end position="860"/>
    </location>
</feature>
<evidence type="ECO:0000256" key="4">
    <source>
        <dbReference type="ARBA" id="ARBA00022932"/>
    </source>
</evidence>